<dbReference type="RefSeq" id="WP_011189466.1">
    <property type="nucleotide sequence ID" value="NC_006138.1"/>
</dbReference>
<keyword evidence="2" id="KW-1185">Reference proteome</keyword>
<dbReference type="EMBL" id="CR522870">
    <property type="protein sequence ID" value="CAG36954.1"/>
    <property type="molecule type" value="Genomic_DNA"/>
</dbReference>
<dbReference type="KEGG" id="dps:DP2225"/>
<name>Q6AL21_DESPS</name>
<sequence>MSSTRAKIRVTIFLDGRPGHEKQTMGIVNALRERVEVDCTAVDVRGRGWWTGCKDVLTLLFARGSSANDSSCTDLYLGTGRRTHIPLLLAQRAGGGSSVCCMMPASWLRRYFNFCFVPSHDRPAPGPQIVRTCGPANCSVDEKRHEQKRGLILVGGVDLKSHFWQSKMLCLQIEELIGQDERQWVISSSPRTPPETVDDLRGLAAKFSQVEFFHYKDTPAGWVEEQYNCSSVVWVTVDSISMVFEALTAGCQVGLLPVEWKKKGSKYQKSEQFLLDENYVISFADWQAGHSWQEGITVLNEAKRCAGLIMEKLCQKN</sequence>
<organism evidence="1 2">
    <name type="scientific">Desulfotalea psychrophila (strain LSv54 / DSM 12343)</name>
    <dbReference type="NCBI Taxonomy" id="177439"/>
    <lineage>
        <taxon>Bacteria</taxon>
        <taxon>Pseudomonadati</taxon>
        <taxon>Thermodesulfobacteriota</taxon>
        <taxon>Desulfobulbia</taxon>
        <taxon>Desulfobulbales</taxon>
        <taxon>Desulfocapsaceae</taxon>
        <taxon>Desulfotalea</taxon>
    </lineage>
</organism>
<evidence type="ECO:0000313" key="1">
    <source>
        <dbReference type="EMBL" id="CAG36954.1"/>
    </source>
</evidence>
<evidence type="ECO:0000313" key="2">
    <source>
        <dbReference type="Proteomes" id="UP000000602"/>
    </source>
</evidence>
<proteinExistence type="predicted"/>
<gene>
    <name evidence="1" type="ordered locus">DP2225</name>
</gene>
<dbReference type="InterPro" id="IPR009367">
    <property type="entry name" value="Elm1-like"/>
</dbReference>
<reference evidence="2" key="1">
    <citation type="journal article" date="2004" name="Environ. Microbiol.">
        <title>The genome of Desulfotalea psychrophila, a sulfate-reducing bacterium from permanently cold Arctic sediments.</title>
        <authorList>
            <person name="Rabus R."/>
            <person name="Ruepp A."/>
            <person name="Frickey T."/>
            <person name="Rattei T."/>
            <person name="Fartmann B."/>
            <person name="Stark M."/>
            <person name="Bauer M."/>
            <person name="Zibat A."/>
            <person name="Lombardot T."/>
            <person name="Becker I."/>
            <person name="Amann J."/>
            <person name="Gellner K."/>
            <person name="Teeling H."/>
            <person name="Leuschner W.D."/>
            <person name="Gloeckner F.-O."/>
            <person name="Lupas A.N."/>
            <person name="Amann R."/>
            <person name="Klenk H.-P."/>
        </authorList>
    </citation>
    <scope>NUCLEOTIDE SEQUENCE [LARGE SCALE GENOMIC DNA]</scope>
    <source>
        <strain evidence="2">DSM 12343 / LSv54</strain>
    </source>
</reference>
<dbReference type="eggNOG" id="COG3660">
    <property type="taxonomic scope" value="Bacteria"/>
</dbReference>
<dbReference type="STRING" id="177439.DP2225"/>
<dbReference type="Pfam" id="PF06258">
    <property type="entry name" value="Mito_fiss_Elm1"/>
    <property type="match status" value="1"/>
</dbReference>
<protein>
    <submittedName>
        <fullName evidence="1">Uncharacterized protein</fullName>
    </submittedName>
</protein>
<dbReference type="Proteomes" id="UP000000602">
    <property type="component" value="Chromosome"/>
</dbReference>
<accession>Q6AL21</accession>
<dbReference type="OrthoDB" id="1865at2"/>
<dbReference type="HOGENOM" id="CLU_938851_0_0_7"/>
<dbReference type="AlphaFoldDB" id="Q6AL21"/>